<keyword evidence="2" id="KW-1185">Reference proteome</keyword>
<dbReference type="EMBL" id="BGPR01002310">
    <property type="protein sequence ID" value="GBM71403.1"/>
    <property type="molecule type" value="Genomic_DNA"/>
</dbReference>
<name>A0A4Y2I1A3_ARAVE</name>
<reference evidence="1 2" key="1">
    <citation type="journal article" date="2019" name="Sci. Rep.">
        <title>Orb-weaving spider Araneus ventricosus genome elucidates the spidroin gene catalogue.</title>
        <authorList>
            <person name="Kono N."/>
            <person name="Nakamura H."/>
            <person name="Ohtoshi R."/>
            <person name="Moran D.A.P."/>
            <person name="Shinohara A."/>
            <person name="Yoshida Y."/>
            <person name="Fujiwara M."/>
            <person name="Mori M."/>
            <person name="Tomita M."/>
            <person name="Arakawa K."/>
        </authorList>
    </citation>
    <scope>NUCLEOTIDE SEQUENCE [LARGE SCALE GENOMIC DNA]</scope>
</reference>
<dbReference type="AlphaFoldDB" id="A0A4Y2I1A3"/>
<comment type="caution">
    <text evidence="1">The sequence shown here is derived from an EMBL/GenBank/DDBJ whole genome shotgun (WGS) entry which is preliminary data.</text>
</comment>
<organism evidence="1 2">
    <name type="scientific">Araneus ventricosus</name>
    <name type="common">Orbweaver spider</name>
    <name type="synonym">Epeira ventricosa</name>
    <dbReference type="NCBI Taxonomy" id="182803"/>
    <lineage>
        <taxon>Eukaryota</taxon>
        <taxon>Metazoa</taxon>
        <taxon>Ecdysozoa</taxon>
        <taxon>Arthropoda</taxon>
        <taxon>Chelicerata</taxon>
        <taxon>Arachnida</taxon>
        <taxon>Araneae</taxon>
        <taxon>Araneomorphae</taxon>
        <taxon>Entelegynae</taxon>
        <taxon>Araneoidea</taxon>
        <taxon>Araneidae</taxon>
        <taxon>Araneus</taxon>
    </lineage>
</organism>
<evidence type="ECO:0000313" key="1">
    <source>
        <dbReference type="EMBL" id="GBM71403.1"/>
    </source>
</evidence>
<dbReference type="Proteomes" id="UP000499080">
    <property type="component" value="Unassembled WGS sequence"/>
</dbReference>
<evidence type="ECO:0000313" key="2">
    <source>
        <dbReference type="Proteomes" id="UP000499080"/>
    </source>
</evidence>
<gene>
    <name evidence="1" type="ORF">AVEN_177011_1</name>
</gene>
<accession>A0A4Y2I1A3</accession>
<sequence>MTTRATAFFLLSEKQPADIRPTSIQVAWPVTAGLSVRGLRHGRAWPKKKNQVTSVFWSAFNHSYSKTRKPIAQSIELAAEVCVISSKRNANVVCFS</sequence>
<protein>
    <submittedName>
        <fullName evidence="1">Uncharacterized protein</fullName>
    </submittedName>
</protein>
<proteinExistence type="predicted"/>